<dbReference type="GO" id="GO:0006487">
    <property type="term" value="P:protein N-linked glycosylation"/>
    <property type="evidence" value="ECO:0007669"/>
    <property type="project" value="TreeGrafter"/>
</dbReference>
<accession>A0A843ABP9</accession>
<evidence type="ECO:0000313" key="2">
    <source>
        <dbReference type="EMBL" id="MBE9391252.1"/>
    </source>
</evidence>
<feature type="domain" description="Glycosyl transferase family 1" evidence="1">
    <location>
        <begin position="191"/>
        <end position="345"/>
    </location>
</feature>
<dbReference type="InterPro" id="IPR001296">
    <property type="entry name" value="Glyco_trans_1"/>
</dbReference>
<proteinExistence type="predicted"/>
<dbReference type="PANTHER" id="PTHR45919">
    <property type="entry name" value="GDP-MAN:MAN(3)GLCNAC(2)-PP-DOL ALPHA-1,2-MANNOSYLTRANSFERASE"/>
    <property type="match status" value="1"/>
</dbReference>
<keyword evidence="2" id="KW-0808">Transferase</keyword>
<name>A0A843ABP9_9CREN</name>
<dbReference type="SUPFAM" id="SSF53756">
    <property type="entry name" value="UDP-Glycosyltransferase/glycogen phosphorylase"/>
    <property type="match status" value="1"/>
</dbReference>
<dbReference type="PANTHER" id="PTHR45919:SF1">
    <property type="entry name" value="GDP-MAN:MAN(3)GLCNAC(2)-PP-DOL ALPHA-1,2-MANNOSYLTRANSFERASE"/>
    <property type="match status" value="1"/>
</dbReference>
<dbReference type="RefSeq" id="WP_193803670.1">
    <property type="nucleotide sequence ID" value="NZ_JADEZV010000002.1"/>
</dbReference>
<dbReference type="InterPro" id="IPR038013">
    <property type="entry name" value="ALG11"/>
</dbReference>
<dbReference type="AlphaFoldDB" id="A0A843ABP9"/>
<organism evidence="2 3">
    <name type="scientific">Fervidicoccus fontis</name>
    <dbReference type="NCBI Taxonomy" id="683846"/>
    <lineage>
        <taxon>Archaea</taxon>
        <taxon>Thermoproteota</taxon>
        <taxon>Thermoprotei</taxon>
        <taxon>Fervidicoccales</taxon>
        <taxon>Fervidicoccaceae</taxon>
        <taxon>Fervidicoccus</taxon>
    </lineage>
</organism>
<dbReference type="GO" id="GO:0004377">
    <property type="term" value="F:GDP-Man:Man(3)GlcNAc(2)-PP-Dol alpha-1,2-mannosyltransferase activity"/>
    <property type="evidence" value="ECO:0007669"/>
    <property type="project" value="InterPro"/>
</dbReference>
<dbReference type="GO" id="GO:0016020">
    <property type="term" value="C:membrane"/>
    <property type="evidence" value="ECO:0007669"/>
    <property type="project" value="TreeGrafter"/>
</dbReference>
<gene>
    <name evidence="2" type="ORF">IOK49_04085</name>
</gene>
<dbReference type="Proteomes" id="UP000652307">
    <property type="component" value="Unassembled WGS sequence"/>
</dbReference>
<dbReference type="Gene3D" id="3.40.50.2000">
    <property type="entry name" value="Glycogen Phosphorylase B"/>
    <property type="match status" value="1"/>
</dbReference>
<evidence type="ECO:0000259" key="1">
    <source>
        <dbReference type="Pfam" id="PF00534"/>
    </source>
</evidence>
<protein>
    <submittedName>
        <fullName evidence="2">Glycosyltransferase</fullName>
    </submittedName>
</protein>
<sequence>MKICIFFSTLNTLGGGNVVLERMIEISKKRGDFVTLITNEPTNWEGLNRYYANGFPKPDRDLHALPVNVNIFGIYLRILQPLHPSMQKDCDLYINAHGDFMPFPVDVTYLHYPTFSMTSEQFMDVKYNKSLFWKAYFIPYQKIQEAIAGHFKNSGIILTNSKFSQDAIKRHLGKESFVIHPPVDVSDFIPASKNEEREDKVITCGRYSPEKNYEFVLRVASLLPEIKFEIIGSAKEKVSYQYYSKLVKMKEEMNLKNVSLLKDLPRKEQVERYSRAKVYFHAMRGEHFGIAPVEGMAAGLIPVVHKIGGPWTDIVDYGKYGFGYESLEDAKRAIEKAINNYEKMKDSVVERSQYFSSDRFDRKFSIVLEAFEKNK</sequence>
<reference evidence="2" key="1">
    <citation type="submission" date="2020-10" db="EMBL/GenBank/DDBJ databases">
        <title>Fervidococcus fontis strain 3639Fd - the first crenarchaeon capable of growth on lipids.</title>
        <authorList>
            <person name="Kochetkova T.V."/>
            <person name="Elcheninov A.G."/>
            <person name="Toschakov S.V."/>
            <person name="Kublanov I.V."/>
        </authorList>
    </citation>
    <scope>NUCLEOTIDE SEQUENCE</scope>
    <source>
        <strain evidence="2">3639Fd</strain>
    </source>
</reference>
<comment type="caution">
    <text evidence="2">The sequence shown here is derived from an EMBL/GenBank/DDBJ whole genome shotgun (WGS) entry which is preliminary data.</text>
</comment>
<evidence type="ECO:0000313" key="3">
    <source>
        <dbReference type="Proteomes" id="UP000652307"/>
    </source>
</evidence>
<dbReference type="Pfam" id="PF00534">
    <property type="entry name" value="Glycos_transf_1"/>
    <property type="match status" value="1"/>
</dbReference>
<dbReference type="EMBL" id="JADEZV010000002">
    <property type="protein sequence ID" value="MBE9391252.1"/>
    <property type="molecule type" value="Genomic_DNA"/>
</dbReference>